<protein>
    <recommendedName>
        <fullName evidence="3">Response regulator transcription factor</fullName>
    </recommendedName>
</protein>
<reference evidence="1 2" key="1">
    <citation type="submission" date="2019-08" db="EMBL/GenBank/DDBJ databases">
        <title>Genome of Vicingus serpentipes NCIMB 15042.</title>
        <authorList>
            <person name="Bowman J.P."/>
        </authorList>
    </citation>
    <scope>NUCLEOTIDE SEQUENCE [LARGE SCALE GENOMIC DNA]</scope>
    <source>
        <strain evidence="1 2">NCIMB 15042</strain>
    </source>
</reference>
<dbReference type="Proteomes" id="UP000321721">
    <property type="component" value="Unassembled WGS sequence"/>
</dbReference>
<organism evidence="1 2">
    <name type="scientific">Vicingus serpentipes</name>
    <dbReference type="NCBI Taxonomy" id="1926625"/>
    <lineage>
        <taxon>Bacteria</taxon>
        <taxon>Pseudomonadati</taxon>
        <taxon>Bacteroidota</taxon>
        <taxon>Flavobacteriia</taxon>
        <taxon>Flavobacteriales</taxon>
        <taxon>Vicingaceae</taxon>
        <taxon>Vicingus</taxon>
    </lineage>
</organism>
<dbReference type="AlphaFoldDB" id="A0A5C6S0G8"/>
<dbReference type="RefSeq" id="WP_147098334.1">
    <property type="nucleotide sequence ID" value="NZ_VOOS01000001.1"/>
</dbReference>
<evidence type="ECO:0000313" key="2">
    <source>
        <dbReference type="Proteomes" id="UP000321721"/>
    </source>
</evidence>
<sequence>MNPKKIFIISMNQLSADFWKEHIDFKKSKVWHWKTPENGINNITTLWPDAIILDTYWSESIHDYYLSEILKLKHKIKVFCFTPLPKSLSKTLFIDARLYVSRLDQESLDMINEIINPDNKIEYKKSA</sequence>
<accession>A0A5C6S0G8</accession>
<comment type="caution">
    <text evidence="1">The sequence shown here is derived from an EMBL/GenBank/DDBJ whole genome shotgun (WGS) entry which is preliminary data.</text>
</comment>
<keyword evidence="2" id="KW-1185">Reference proteome</keyword>
<evidence type="ECO:0000313" key="1">
    <source>
        <dbReference type="EMBL" id="TXB67102.1"/>
    </source>
</evidence>
<evidence type="ECO:0008006" key="3">
    <source>
        <dbReference type="Google" id="ProtNLM"/>
    </source>
</evidence>
<dbReference type="EMBL" id="VOOS01000001">
    <property type="protein sequence ID" value="TXB67102.1"/>
    <property type="molecule type" value="Genomic_DNA"/>
</dbReference>
<name>A0A5C6S0G8_9FLAO</name>
<gene>
    <name evidence="1" type="ORF">FRY74_02650</name>
</gene>
<proteinExistence type="predicted"/>